<dbReference type="GO" id="GO:0006120">
    <property type="term" value="P:mitochondrial electron transport, NADH to ubiquinone"/>
    <property type="evidence" value="ECO:0007669"/>
    <property type="project" value="InterPro"/>
</dbReference>
<evidence type="ECO:0000256" key="11">
    <source>
        <dbReference type="ARBA" id="ARBA00022982"/>
    </source>
</evidence>
<dbReference type="GO" id="GO:0008137">
    <property type="term" value="F:NADH dehydrogenase (ubiquinone) activity"/>
    <property type="evidence" value="ECO:0007669"/>
    <property type="project" value="UniProtKB-EC"/>
</dbReference>
<keyword evidence="16 18" id="KW-0472">Membrane</keyword>
<dbReference type="RefSeq" id="NP_976139.1">
    <property type="nucleotide sequence ID" value="NC_005437.1"/>
</dbReference>
<evidence type="ECO:0000256" key="13">
    <source>
        <dbReference type="ARBA" id="ARBA00023027"/>
    </source>
</evidence>
<protein>
    <recommendedName>
        <fullName evidence="5 18">NADH-ubiquinone oxidoreductase chain 2</fullName>
        <ecNumber evidence="4 18">7.1.1.2</ecNumber>
    </recommendedName>
</protein>
<feature type="transmembrane region" description="Helical" evidence="18">
    <location>
        <begin position="237"/>
        <end position="259"/>
    </location>
</feature>
<dbReference type="InterPro" id="IPR050175">
    <property type="entry name" value="Complex_I_Subunit_2"/>
</dbReference>
<evidence type="ECO:0000256" key="4">
    <source>
        <dbReference type="ARBA" id="ARBA00012944"/>
    </source>
</evidence>
<dbReference type="AlphaFoldDB" id="Q85QS7"/>
<feature type="transmembrane region" description="Helical" evidence="18">
    <location>
        <begin position="320"/>
        <end position="342"/>
    </location>
</feature>
<evidence type="ECO:0000256" key="9">
    <source>
        <dbReference type="ARBA" id="ARBA00022792"/>
    </source>
</evidence>
<keyword evidence="8 18" id="KW-0812">Transmembrane</keyword>
<keyword evidence="15 18" id="KW-0496">Mitochondrion</keyword>
<keyword evidence="7 18" id="KW-0679">Respiratory chain</keyword>
<reference evidence="20" key="1">
    <citation type="journal article" date="2003" name="Science">
        <title>Hexapod origins: monophyletic or paraphyletic?</title>
        <authorList>
            <person name="Nardi F."/>
            <person name="Spinsanti G."/>
            <person name="Boore J.L."/>
            <person name="Carapelli A."/>
            <person name="Dallai R."/>
            <person name="Frati F."/>
        </authorList>
    </citation>
    <scope>NUCLEOTIDE SEQUENCE</scope>
</reference>
<name>Q85QS7_9INSE</name>
<comment type="catalytic activity">
    <reaction evidence="17 18">
        <text>a ubiquinone + NADH + 5 H(+)(in) = a ubiquinol + NAD(+) + 4 H(+)(out)</text>
        <dbReference type="Rhea" id="RHEA:29091"/>
        <dbReference type="Rhea" id="RHEA-COMP:9565"/>
        <dbReference type="Rhea" id="RHEA-COMP:9566"/>
        <dbReference type="ChEBI" id="CHEBI:15378"/>
        <dbReference type="ChEBI" id="CHEBI:16389"/>
        <dbReference type="ChEBI" id="CHEBI:17976"/>
        <dbReference type="ChEBI" id="CHEBI:57540"/>
        <dbReference type="ChEBI" id="CHEBI:57945"/>
        <dbReference type="EC" id="7.1.1.2"/>
    </reaction>
</comment>
<keyword evidence="12 18" id="KW-1133">Transmembrane helix</keyword>
<proteinExistence type="inferred from homology"/>
<evidence type="ECO:0000256" key="15">
    <source>
        <dbReference type="ARBA" id="ARBA00023128"/>
    </source>
</evidence>
<keyword evidence="9 18" id="KW-0999">Mitochondrion inner membrane</keyword>
<evidence type="ECO:0000256" key="1">
    <source>
        <dbReference type="ARBA" id="ARBA00003257"/>
    </source>
</evidence>
<keyword evidence="13 18" id="KW-0520">NAD</keyword>
<organism evidence="20">
    <name type="scientific">Tricholepidion gertschi</name>
    <dbReference type="NCBI Taxonomy" id="89825"/>
    <lineage>
        <taxon>Eukaryota</taxon>
        <taxon>Metazoa</taxon>
        <taxon>Ecdysozoa</taxon>
        <taxon>Arthropoda</taxon>
        <taxon>Hexapoda</taxon>
        <taxon>Insecta</taxon>
        <taxon>Zygentoma</taxon>
        <taxon>Lepidotrichidae</taxon>
        <taxon>Tricholepidion</taxon>
    </lineage>
</organism>
<dbReference type="InterPro" id="IPR001750">
    <property type="entry name" value="ND/Mrp_TM"/>
</dbReference>
<evidence type="ECO:0000259" key="19">
    <source>
        <dbReference type="Pfam" id="PF00361"/>
    </source>
</evidence>
<dbReference type="PANTHER" id="PTHR46552:SF1">
    <property type="entry name" value="NADH-UBIQUINONE OXIDOREDUCTASE CHAIN 2"/>
    <property type="match status" value="1"/>
</dbReference>
<evidence type="ECO:0000256" key="18">
    <source>
        <dbReference type="RuleBase" id="RU003403"/>
    </source>
</evidence>
<evidence type="ECO:0000256" key="6">
    <source>
        <dbReference type="ARBA" id="ARBA00022448"/>
    </source>
</evidence>
<keyword evidence="10 18" id="KW-1278">Translocase</keyword>
<geneLocation type="mitochondrion" evidence="20"/>
<evidence type="ECO:0000256" key="14">
    <source>
        <dbReference type="ARBA" id="ARBA00023075"/>
    </source>
</evidence>
<feature type="transmembrane region" description="Helical" evidence="18">
    <location>
        <begin position="197"/>
        <end position="217"/>
    </location>
</feature>
<evidence type="ECO:0000256" key="16">
    <source>
        <dbReference type="ARBA" id="ARBA00023136"/>
    </source>
</evidence>
<keyword evidence="14 18" id="KW-0830">Ubiquinone</keyword>
<feature type="transmembrane region" description="Helical" evidence="18">
    <location>
        <begin position="7"/>
        <end position="24"/>
    </location>
</feature>
<dbReference type="PANTHER" id="PTHR46552">
    <property type="entry name" value="NADH-UBIQUINONE OXIDOREDUCTASE CHAIN 2"/>
    <property type="match status" value="1"/>
</dbReference>
<evidence type="ECO:0000256" key="10">
    <source>
        <dbReference type="ARBA" id="ARBA00022967"/>
    </source>
</evidence>
<feature type="transmembrane region" description="Helical" evidence="18">
    <location>
        <begin position="151"/>
        <end position="168"/>
    </location>
</feature>
<dbReference type="CTD" id="4536"/>
<evidence type="ECO:0000256" key="5">
    <source>
        <dbReference type="ARBA" id="ARBA00021008"/>
    </source>
</evidence>
<comment type="subcellular location">
    <subcellularLocation>
        <location evidence="2 18">Mitochondrion inner membrane</location>
        <topology evidence="2 18">Multi-pass membrane protein</topology>
    </subcellularLocation>
</comment>
<dbReference type="EC" id="7.1.1.2" evidence="4 18"/>
<evidence type="ECO:0000256" key="3">
    <source>
        <dbReference type="ARBA" id="ARBA00007012"/>
    </source>
</evidence>
<dbReference type="InterPro" id="IPR003917">
    <property type="entry name" value="NADH_UbQ_OxRdtase_chain2"/>
</dbReference>
<evidence type="ECO:0000256" key="12">
    <source>
        <dbReference type="ARBA" id="ARBA00022989"/>
    </source>
</evidence>
<feature type="domain" description="NADH:quinone oxidoreductase/Mrp antiporter transmembrane" evidence="19">
    <location>
        <begin position="24"/>
        <end position="287"/>
    </location>
</feature>
<evidence type="ECO:0000313" key="20">
    <source>
        <dbReference type="EMBL" id="AAO40219.1"/>
    </source>
</evidence>
<keyword evidence="6" id="KW-0813">Transport</keyword>
<dbReference type="PRINTS" id="PR01436">
    <property type="entry name" value="NADHDHGNASE2"/>
</dbReference>
<dbReference type="GeneID" id="2746435"/>
<sequence length="343" mass="38726">MLKTPTNMLFMIILISGTIISISSNSWFNAWIGLEINLLSMIPILSSTKNKYNTESALKYFLTQAIGSIILMTGCLLMALSSEINMTMHFSSPQLMMINSALLLKMGAAPFHFWFPVVMDGVSWLKAILLMTWQKLAPLMLFSHNITFNKFIMSIIVCSVTIGALGGLNQTSLRKIMTYSSINHTGWIIAAMMINEMYWMIYFTIYSLITTAIALMFNSSNTFHISQLFLHKMNDPLTKTTTFVSLLSLGGLPPFLGFLPKWMVIQGLSQNNCFLLITIMVMSTLITLFYYLRLMYSAMAINNLQPKWNLKNNFFQKNQAALFSLTLSLSGLMIVTMTNNLLS</sequence>
<comment type="function">
    <text evidence="1">Core subunit of the mitochondrial membrane respiratory chain NADH dehydrogenase (Complex I) that is believed to belong to the minimal assembly required for catalysis. Complex I functions in the transfer of electrons from NADH to the respiratory chain. The immediate electron acceptor for the enzyme is believed to be ubiquinone.</text>
</comment>
<evidence type="ECO:0000256" key="2">
    <source>
        <dbReference type="ARBA" id="ARBA00004448"/>
    </source>
</evidence>
<dbReference type="EMBL" id="AY191994">
    <property type="protein sequence ID" value="AAO40219.1"/>
    <property type="molecule type" value="Genomic_DNA"/>
</dbReference>
<evidence type="ECO:0000256" key="7">
    <source>
        <dbReference type="ARBA" id="ARBA00022660"/>
    </source>
</evidence>
<evidence type="ECO:0000256" key="8">
    <source>
        <dbReference type="ARBA" id="ARBA00022692"/>
    </source>
</evidence>
<keyword evidence="11 18" id="KW-0249">Electron transport</keyword>
<dbReference type="GO" id="GO:0005743">
    <property type="term" value="C:mitochondrial inner membrane"/>
    <property type="evidence" value="ECO:0007669"/>
    <property type="project" value="UniProtKB-SubCell"/>
</dbReference>
<comment type="similarity">
    <text evidence="3 18">Belongs to the complex I subunit 2 family.</text>
</comment>
<comment type="function">
    <text evidence="18">Core subunit of the mitochondrial membrane respiratory chain NADH dehydrogenase (Complex I) which catalyzes electron transfer from NADH through the respiratory chain, using ubiquinone as an electron acceptor. Essential for the catalytic activity and assembly of complex I.</text>
</comment>
<accession>Q85QS7</accession>
<dbReference type="Pfam" id="PF00361">
    <property type="entry name" value="Proton_antipo_M"/>
    <property type="match status" value="1"/>
</dbReference>
<feature type="transmembrane region" description="Helical" evidence="18">
    <location>
        <begin position="60"/>
        <end position="80"/>
    </location>
</feature>
<evidence type="ECO:0000256" key="17">
    <source>
        <dbReference type="ARBA" id="ARBA00049551"/>
    </source>
</evidence>
<feature type="transmembrane region" description="Helical" evidence="18">
    <location>
        <begin position="271"/>
        <end position="292"/>
    </location>
</feature>